<evidence type="ECO:0000256" key="5">
    <source>
        <dbReference type="ARBA" id="ARBA00023136"/>
    </source>
</evidence>
<dbReference type="Pfam" id="PF13567">
    <property type="entry name" value="DUF4131"/>
    <property type="match status" value="1"/>
</dbReference>
<dbReference type="GO" id="GO:0005886">
    <property type="term" value="C:plasma membrane"/>
    <property type="evidence" value="ECO:0007669"/>
    <property type="project" value="UniProtKB-SubCell"/>
</dbReference>
<dbReference type="SMART" id="SM00849">
    <property type="entry name" value="Lactamase_B"/>
    <property type="match status" value="1"/>
</dbReference>
<feature type="transmembrane region" description="Helical" evidence="6">
    <location>
        <begin position="271"/>
        <end position="303"/>
    </location>
</feature>
<accession>W4Q4R7</accession>
<evidence type="ECO:0000256" key="2">
    <source>
        <dbReference type="ARBA" id="ARBA00022475"/>
    </source>
</evidence>
<dbReference type="GO" id="GO:0030420">
    <property type="term" value="P:establishment of competence for transformation"/>
    <property type="evidence" value="ECO:0007669"/>
    <property type="project" value="InterPro"/>
</dbReference>
<feature type="transmembrane region" description="Helical" evidence="6">
    <location>
        <begin position="394"/>
        <end position="418"/>
    </location>
</feature>
<comment type="subcellular location">
    <subcellularLocation>
        <location evidence="1">Cell membrane</location>
        <topology evidence="1">Multi-pass membrane protein</topology>
    </subcellularLocation>
</comment>
<dbReference type="InterPro" id="IPR052159">
    <property type="entry name" value="Competence_DNA_uptake"/>
</dbReference>
<dbReference type="PANTHER" id="PTHR30619">
    <property type="entry name" value="DNA INTERNALIZATION/COMPETENCE PROTEIN COMEC/REC2"/>
    <property type="match status" value="1"/>
</dbReference>
<feature type="transmembrane region" description="Helical" evidence="6">
    <location>
        <begin position="361"/>
        <end position="382"/>
    </location>
</feature>
<feature type="transmembrane region" description="Helical" evidence="6">
    <location>
        <begin position="236"/>
        <end position="259"/>
    </location>
</feature>
<name>W4Q4R7_9BACI</name>
<dbReference type="SUPFAM" id="SSF56281">
    <property type="entry name" value="Metallo-hydrolase/oxidoreductase"/>
    <property type="match status" value="1"/>
</dbReference>
<keyword evidence="2" id="KW-1003">Cell membrane</keyword>
<dbReference type="InterPro" id="IPR025405">
    <property type="entry name" value="DUF4131"/>
</dbReference>
<evidence type="ECO:0000313" key="8">
    <source>
        <dbReference type="EMBL" id="GAE27081.1"/>
    </source>
</evidence>
<dbReference type="NCBIfam" id="TIGR00360">
    <property type="entry name" value="ComEC_N-term"/>
    <property type="match status" value="1"/>
</dbReference>
<organism evidence="8 9">
    <name type="scientific">Halalkalibacter wakoensis JCM 9140</name>
    <dbReference type="NCBI Taxonomy" id="1236970"/>
    <lineage>
        <taxon>Bacteria</taxon>
        <taxon>Bacillati</taxon>
        <taxon>Bacillota</taxon>
        <taxon>Bacilli</taxon>
        <taxon>Bacillales</taxon>
        <taxon>Bacillaceae</taxon>
        <taxon>Halalkalibacter</taxon>
    </lineage>
</organism>
<dbReference type="AlphaFoldDB" id="W4Q4R7"/>
<evidence type="ECO:0000259" key="7">
    <source>
        <dbReference type="SMART" id="SM00849"/>
    </source>
</evidence>
<dbReference type="NCBIfam" id="TIGR00361">
    <property type="entry name" value="ComEC_Rec2"/>
    <property type="match status" value="1"/>
</dbReference>
<dbReference type="Pfam" id="PF00753">
    <property type="entry name" value="Lactamase_B"/>
    <property type="match status" value="1"/>
</dbReference>
<feature type="transmembrane region" description="Helical" evidence="6">
    <location>
        <begin position="27"/>
        <end position="46"/>
    </location>
</feature>
<proteinExistence type="predicted"/>
<feature type="domain" description="Metallo-beta-lactamase" evidence="7">
    <location>
        <begin position="516"/>
        <end position="727"/>
    </location>
</feature>
<dbReference type="InterPro" id="IPR035681">
    <property type="entry name" value="ComA-like_MBL"/>
</dbReference>
<evidence type="ECO:0000256" key="4">
    <source>
        <dbReference type="ARBA" id="ARBA00022989"/>
    </source>
</evidence>
<dbReference type="InterPro" id="IPR001279">
    <property type="entry name" value="Metallo-B-lactamas"/>
</dbReference>
<dbReference type="CDD" id="cd07731">
    <property type="entry name" value="ComA-like_MBL-fold"/>
    <property type="match status" value="1"/>
</dbReference>
<dbReference type="Pfam" id="PF03772">
    <property type="entry name" value="Competence"/>
    <property type="match status" value="1"/>
</dbReference>
<dbReference type="PANTHER" id="PTHR30619:SF1">
    <property type="entry name" value="RECOMBINATION PROTEIN 2"/>
    <property type="match status" value="1"/>
</dbReference>
<sequence length="777" mass="88649">MIIIHLFPLLPIAATFGLLLALRGPSFTYSVILVFFLLICFLNRLFFKEKLLVFTFVFLVYYGVGFLAIENNVTDYVPGEQVMYGEIKTIPKIDGDALSMQIKTDTKETIHVQAYFKSEEEQKWMRTFSVGDFCKINGTLGAPLPPTNFGQFNYKKYLFEQGVHWILRPKQTGIECIQRKEPYSVYMKMQRWRHKQLTWIERDVRSDFRGIMSALLFGERVLIEEDVMYAYQKLGVIHLLAVSGLHVGMIVAALFYLLIRVGLTRERTIELLIALLPIYIIIAGAAPSVIRASLMTIVVLLFMRAKGKIPPLFAIVVVYMLFILIRPFVLFHLGFQLSFLVSFGLMVSAPSIQKRYTQKMVQLLAVTVLSQLFSAPVLLFHMHEISLLSIPMNMVYIPFISLFVLPLTFLSFLISFFLPLPFNIPLHFLEKIVPMIHSVLLAVAEHKGSSFIVGKPNFYIVFMLYFCIFYGLMKWEQKNKGWWKTPTLFIFLLLTVHFSMPYMDSRGKITMIDVGQGDSFLLELPYRKEVYLIDTGGTMSFSQEEKWRERNKSFEVGKDIVVPTLKALGIRKINNLVLTHGHLDHIGGSKAVAQSIKIEQVLYGKGQVEGELEITLLNEIANSGANILFIEEGINWSSGETQFVVLSPIGTEQNLNARSIVLYVEMQGISILFTGDLEEEGENRLIKDYPALQVDILKAGHHGSRTSTSSHFLSHLKPKAVFISAGRNNRFGHPHEEVVNRLEEDNISVWRSDLHGAVQLTLKDRKNKMKKIKDEGK</sequence>
<keyword evidence="9" id="KW-1185">Reference proteome</keyword>
<evidence type="ECO:0000313" key="9">
    <source>
        <dbReference type="Proteomes" id="UP000018890"/>
    </source>
</evidence>
<keyword evidence="5 6" id="KW-0472">Membrane</keyword>
<keyword evidence="4 6" id="KW-1133">Transmembrane helix</keyword>
<dbReference type="Proteomes" id="UP000018890">
    <property type="component" value="Unassembled WGS sequence"/>
</dbReference>
<feature type="transmembrane region" description="Helical" evidence="6">
    <location>
        <begin position="309"/>
        <end position="325"/>
    </location>
</feature>
<dbReference type="InterPro" id="IPR036866">
    <property type="entry name" value="RibonucZ/Hydroxyglut_hydro"/>
</dbReference>
<evidence type="ECO:0000256" key="3">
    <source>
        <dbReference type="ARBA" id="ARBA00022692"/>
    </source>
</evidence>
<feature type="transmembrane region" description="Helical" evidence="6">
    <location>
        <begin position="456"/>
        <end position="473"/>
    </location>
</feature>
<evidence type="ECO:0000256" key="1">
    <source>
        <dbReference type="ARBA" id="ARBA00004651"/>
    </source>
</evidence>
<dbReference type="OrthoDB" id="9761531at2"/>
<dbReference type="InterPro" id="IPR004797">
    <property type="entry name" value="Competence_ComEC/Rec2"/>
</dbReference>
<dbReference type="STRING" id="1236970.JCM9140_3194"/>
<feature type="transmembrane region" description="Helical" evidence="6">
    <location>
        <begin position="51"/>
        <end position="69"/>
    </location>
</feature>
<gene>
    <name evidence="8" type="ORF">JCM9140_3194</name>
</gene>
<dbReference type="RefSeq" id="WP_052002278.1">
    <property type="nucleotide sequence ID" value="NZ_BAUT01000039.1"/>
</dbReference>
<dbReference type="InterPro" id="IPR004477">
    <property type="entry name" value="ComEC_N"/>
</dbReference>
<keyword evidence="3 6" id="KW-0812">Transmembrane</keyword>
<dbReference type="EMBL" id="BAUT01000039">
    <property type="protein sequence ID" value="GAE27081.1"/>
    <property type="molecule type" value="Genomic_DNA"/>
</dbReference>
<evidence type="ECO:0000256" key="6">
    <source>
        <dbReference type="SAM" id="Phobius"/>
    </source>
</evidence>
<protein>
    <submittedName>
        <fullName evidence="8">Late competence protein ComEC</fullName>
    </submittedName>
</protein>
<feature type="transmembrane region" description="Helical" evidence="6">
    <location>
        <begin position="485"/>
        <end position="503"/>
    </location>
</feature>
<comment type="caution">
    <text evidence="8">The sequence shown here is derived from an EMBL/GenBank/DDBJ whole genome shotgun (WGS) entry which is preliminary data.</text>
</comment>
<dbReference type="Gene3D" id="3.60.15.10">
    <property type="entry name" value="Ribonuclease Z/Hydroxyacylglutathione hydrolase-like"/>
    <property type="match status" value="1"/>
</dbReference>
<reference evidence="8" key="1">
    <citation type="journal article" date="2014" name="Genome Announc.">
        <title>Draft Genome Sequences of Three Alkaliphilic Bacillus Strains, Bacillus wakoensis JCM 9140T, Bacillus akibai JCM 9157T, and Bacillus hemicellulosilyticus JCM 9152T.</title>
        <authorList>
            <person name="Yuki M."/>
            <person name="Oshima K."/>
            <person name="Suda W."/>
            <person name="Oshida Y."/>
            <person name="Kitamura K."/>
            <person name="Iida T."/>
            <person name="Hattori M."/>
            <person name="Ohkuma M."/>
        </authorList>
    </citation>
    <scope>NUCLEOTIDE SEQUENCE [LARGE SCALE GENOMIC DNA]</scope>
    <source>
        <strain evidence="8">JCM 9140</strain>
    </source>
</reference>
<feature type="transmembrane region" description="Helical" evidence="6">
    <location>
        <begin position="330"/>
        <end position="349"/>
    </location>
</feature>